<evidence type="ECO:0008006" key="3">
    <source>
        <dbReference type="Google" id="ProtNLM"/>
    </source>
</evidence>
<dbReference type="AlphaFoldDB" id="A0A564VD01"/>
<protein>
    <recommendedName>
        <fullName evidence="3">PhnA protein</fullName>
    </recommendedName>
</protein>
<dbReference type="Proteomes" id="UP000345266">
    <property type="component" value="Unassembled WGS sequence"/>
</dbReference>
<accession>A0A564VD01</accession>
<sequence length="104" mass="11142">MFGACPACGAGVWGDPGQHMGICAGCGQQIGRWHVADALLERLAETEVTGTPAQPSRECAKAGIRLPASTIRGWIHKGKLQTDPNGRVSLSRLVPLLRERGERR</sequence>
<dbReference type="RefSeq" id="WP_234884629.1">
    <property type="nucleotide sequence ID" value="NZ_CABHND010000002.1"/>
</dbReference>
<evidence type="ECO:0000313" key="1">
    <source>
        <dbReference type="EMBL" id="VUX30013.1"/>
    </source>
</evidence>
<organism evidence="1 2">
    <name type="scientific">Bifidobacterium longum subsp. infantis</name>
    <dbReference type="NCBI Taxonomy" id="1682"/>
    <lineage>
        <taxon>Bacteria</taxon>
        <taxon>Bacillati</taxon>
        <taxon>Actinomycetota</taxon>
        <taxon>Actinomycetes</taxon>
        <taxon>Bifidobacteriales</taxon>
        <taxon>Bifidobacteriaceae</taxon>
        <taxon>Bifidobacterium</taxon>
    </lineage>
</organism>
<gene>
    <name evidence="1" type="ORF">BLJG463_00504</name>
</gene>
<name>A0A564VD01_BIFLI</name>
<reference evidence="1 2" key="1">
    <citation type="submission" date="2019-07" db="EMBL/GenBank/DDBJ databases">
        <authorList>
            <person name="Hibberd C M."/>
            <person name="Gehrig L. J."/>
            <person name="Chang H.-W."/>
            <person name="Venkatesh S."/>
        </authorList>
    </citation>
    <scope>NUCLEOTIDE SEQUENCE [LARGE SCALE GENOMIC DNA]</scope>
    <source>
        <strain evidence="1">Bifidobacterium_longum_subsp_infantis_JG_Bg463</strain>
    </source>
</reference>
<evidence type="ECO:0000313" key="2">
    <source>
        <dbReference type="Proteomes" id="UP000345266"/>
    </source>
</evidence>
<proteinExistence type="predicted"/>
<dbReference type="EMBL" id="CABHNT010000006">
    <property type="protein sequence ID" value="VUX30013.1"/>
    <property type="molecule type" value="Genomic_DNA"/>
</dbReference>